<reference evidence="1" key="2">
    <citation type="submission" date="2021-10" db="EMBL/GenBank/DDBJ databases">
        <title>Phylogenomics reveals ancestral predisposition of the termite-cultivated fungus Termitomyces towards a domesticated lifestyle.</title>
        <authorList>
            <person name="Auxier B."/>
            <person name="Grum-Grzhimaylo A."/>
            <person name="Cardenas M.E."/>
            <person name="Lodge J.D."/>
            <person name="Laessoe T."/>
            <person name="Pedersen O."/>
            <person name="Smith M.E."/>
            <person name="Kuyper T.W."/>
            <person name="Franco-Molano E.A."/>
            <person name="Baroni T.J."/>
            <person name="Aanen D.K."/>
        </authorList>
    </citation>
    <scope>NUCLEOTIDE SEQUENCE</scope>
    <source>
        <strain evidence="1">D49</strain>
    </source>
</reference>
<sequence>MANLNDLPAEIRSMILELAIKHYGTDRVSNTLERKKFRFACNLSLVSRAMNETAAPFIFRKYRLDIRQKKVHWLFGRQMAVYPPKSERLRWDEDVIALRLAHLRSKARHVRVIVLKDYGPSQYPLETDNEPPPFPPQLMPSLMAALRTLGYVTGVSLITGSFGSHDFVSLPRELWDWIHAARPVEFMIQGDFKFTPEDLTPALESVATLKIGRSEFPHQQLLLDAAQNVTQVILRDFVWGYLSPIKPQVNPHLKSIDILLEIESYHTKTPLFDFSLVPQAHVRVALIFSRSADHVEFLIRSAWDNTRPKLKLLFAENLRGFNVERVHRMVVVSRSPDAGNWLKQDHRMELMPLWHESGEERNERLTQYESLYESFSFNE</sequence>
<organism evidence="1 2">
    <name type="scientific">Sphagnurus paluster</name>
    <dbReference type="NCBI Taxonomy" id="117069"/>
    <lineage>
        <taxon>Eukaryota</taxon>
        <taxon>Fungi</taxon>
        <taxon>Dikarya</taxon>
        <taxon>Basidiomycota</taxon>
        <taxon>Agaricomycotina</taxon>
        <taxon>Agaricomycetes</taxon>
        <taxon>Agaricomycetidae</taxon>
        <taxon>Agaricales</taxon>
        <taxon>Tricholomatineae</taxon>
        <taxon>Lyophyllaceae</taxon>
        <taxon>Sphagnurus</taxon>
    </lineage>
</organism>
<keyword evidence="2" id="KW-1185">Reference proteome</keyword>
<dbReference type="EMBL" id="JABCKI010006157">
    <property type="protein sequence ID" value="KAG5635175.1"/>
    <property type="molecule type" value="Genomic_DNA"/>
</dbReference>
<evidence type="ECO:0000313" key="1">
    <source>
        <dbReference type="EMBL" id="KAG5635175.1"/>
    </source>
</evidence>
<evidence type="ECO:0000313" key="2">
    <source>
        <dbReference type="Proteomes" id="UP000717328"/>
    </source>
</evidence>
<protein>
    <submittedName>
        <fullName evidence="1">Uncharacterized protein</fullName>
    </submittedName>
</protein>
<dbReference type="Proteomes" id="UP000717328">
    <property type="component" value="Unassembled WGS sequence"/>
</dbReference>
<proteinExistence type="predicted"/>
<gene>
    <name evidence="1" type="ORF">H0H81_012137</name>
</gene>
<comment type="caution">
    <text evidence="1">The sequence shown here is derived from an EMBL/GenBank/DDBJ whole genome shotgun (WGS) entry which is preliminary data.</text>
</comment>
<dbReference type="AlphaFoldDB" id="A0A9P7K3Q8"/>
<dbReference type="OrthoDB" id="3061893at2759"/>
<name>A0A9P7K3Q8_9AGAR</name>
<reference evidence="1" key="1">
    <citation type="submission" date="2021-02" db="EMBL/GenBank/DDBJ databases">
        <authorList>
            <person name="Nieuwenhuis M."/>
            <person name="Van De Peppel L.J.J."/>
        </authorList>
    </citation>
    <scope>NUCLEOTIDE SEQUENCE</scope>
    <source>
        <strain evidence="1">D49</strain>
    </source>
</reference>
<accession>A0A9P7K3Q8</accession>